<dbReference type="GO" id="GO:0006633">
    <property type="term" value="P:fatty acid biosynthetic process"/>
    <property type="evidence" value="ECO:0007669"/>
    <property type="project" value="InterPro"/>
</dbReference>
<evidence type="ECO:0000313" key="8">
    <source>
        <dbReference type="Proteomes" id="UP000240572"/>
    </source>
</evidence>
<dbReference type="Gene3D" id="3.40.47.10">
    <property type="match status" value="1"/>
</dbReference>
<protein>
    <submittedName>
        <fullName evidence="7">Phosphopantetheine binding protein</fullName>
    </submittedName>
</protein>
<dbReference type="InterPro" id="IPR020806">
    <property type="entry name" value="PKS_PP-bd"/>
</dbReference>
<dbReference type="Gene3D" id="1.10.1240.100">
    <property type="match status" value="1"/>
</dbReference>
<name>A0A2P8CZN7_9BACT</name>
<dbReference type="InterPro" id="IPR001242">
    <property type="entry name" value="Condensation_dom"/>
</dbReference>
<dbReference type="GO" id="GO:0004312">
    <property type="term" value="F:fatty acid synthase activity"/>
    <property type="evidence" value="ECO:0007669"/>
    <property type="project" value="TreeGrafter"/>
</dbReference>
<keyword evidence="8" id="KW-1185">Reference proteome</keyword>
<dbReference type="PANTHER" id="PTHR43775:SF37">
    <property type="entry name" value="SI:DKEY-61P9.11"/>
    <property type="match status" value="1"/>
</dbReference>
<dbReference type="OrthoDB" id="9778690at2"/>
<dbReference type="SUPFAM" id="SSF52777">
    <property type="entry name" value="CoA-dependent acyltransferases"/>
    <property type="match status" value="2"/>
</dbReference>
<proteinExistence type="predicted"/>
<dbReference type="InterPro" id="IPR050091">
    <property type="entry name" value="PKS_NRPS_Biosynth_Enz"/>
</dbReference>
<dbReference type="SUPFAM" id="SSF53901">
    <property type="entry name" value="Thiolase-like"/>
    <property type="match status" value="1"/>
</dbReference>
<dbReference type="InterPro" id="IPR023213">
    <property type="entry name" value="CAT-like_dom_sf"/>
</dbReference>
<dbReference type="GO" id="GO:0071770">
    <property type="term" value="P:DIM/DIP cell wall layer assembly"/>
    <property type="evidence" value="ECO:0007669"/>
    <property type="project" value="TreeGrafter"/>
</dbReference>
<dbReference type="PROSITE" id="PS00606">
    <property type="entry name" value="KS3_1"/>
    <property type="match status" value="1"/>
</dbReference>
<gene>
    <name evidence="7" type="ORF">B0I18_108162</name>
</gene>
<dbReference type="InterPro" id="IPR036736">
    <property type="entry name" value="ACP-like_sf"/>
</dbReference>
<dbReference type="PANTHER" id="PTHR43775">
    <property type="entry name" value="FATTY ACID SYNTHASE"/>
    <property type="match status" value="1"/>
</dbReference>
<dbReference type="CDD" id="cd00833">
    <property type="entry name" value="PKS"/>
    <property type="match status" value="1"/>
</dbReference>
<sequence>MKDIAIIGMAGRFPEADTIDAFRQNLATGRDNVREFSTTRKSATTMAPGKQYMPIGFMEDIDLFDHKFFQISKAEAEYMDPHQRILMEVIYETLESSGYDIDFFNGSETAVFIGDTDQDYAQLAERFDPTLVTGTTNATTAGRVSRFFNFRGNALMVDTACSSSLLAVHMACNELLIGDAAYALACGIRFILFPAEQNTGPDLGIMSRDGRTRSFAASAAGSGAGEAAGCVLLKPLDKALADGDIIYAVIKGTAANQDAQLSGSLTAPSSQAQSEVIRKTWEKGTIDPATISYIEAHGSGTKLGDPIEIAGMDLAFKGLTGKKHFCAVSSVKSNIGHTGSAAGISGLIKAVLSLRFRELYPSVHFDQPNPFIDFKRSVVYVNDTYKHWDAPYPRRAGVSSFGLSGTNCHVLLEEAPVMPVRDAIPGPFIFNCSAKSASSLRAYRDKLAAYLEQSDTADLSDISYTLNNGRKHYAYRASFVAADKAALIRQLKQPEHSNVPEALKKIVFLFSGDGPVADDQLQACTGRYPDMGRYITACKALCGVTNTAINRFMLQYALYRVLEEKGLGTEHLLGTGNGDLVVAVLLNEMTLEEALASCTLEDHAVAGLDQKLSGLVRRETEEGRVAFIELGPEGCLSRGLQLLNYPDKEFLYTVVCASNPLEIVQALYLQQFPVDWARFYGAVDGYRKVNLPAYSFDKTRCWLKAPLSQEETAPADSPEQQPLPVLAPEPDADPEHMRAIIREDWSPMEQKIAAVWIAVLKLEELSLEDDFFRLGGHSLMATKVIAILEKEFGVKLIFKDIFTFATVRSLARGLETLLESGAQQTSYNEIQPAALSDYYPLSEAQRRLWLIHQSHEKSIAYNLPSFLLLAGDLDITRLEAAFQALCDRHESLRTSFGERNARPVQLVADKIVFKLQQITGIKDPEDAIRQFLQPFELNHAPLMRVGLAQLEPQKHLLLFDMHHIISDGVSLGILLTELVKLYHNETLPPLRIQYKDFVVWQQEAFAQGLMQAQENYWLQQFASGVPLLQLHTDKPRPAVPSFEGDKLLFELPVALVQQVQALAAATASTPFMVLLSVYNVLLHKYTGQEDIVVGSPIAGRSHGDLDQVIGMFVNTLVFRNKPAADHTFLQLLGAVKENALNAYQNQDYPFALLVDKLDLKKDRTRNPLFDVMFVLQNIELPDIRLGDLCITPYPVHTGTAQFDLVLEINEAKGNWPVKLEYNTALFEAETILLMKERFLVLLQDILATPEKMLANLSFKLAQETIDETTGLDFAFNF</sequence>
<evidence type="ECO:0000259" key="5">
    <source>
        <dbReference type="PROSITE" id="PS50075"/>
    </source>
</evidence>
<dbReference type="PROSITE" id="PS52004">
    <property type="entry name" value="KS3_2"/>
    <property type="match status" value="1"/>
</dbReference>
<dbReference type="Pfam" id="PF02801">
    <property type="entry name" value="Ketoacyl-synt_C"/>
    <property type="match status" value="1"/>
</dbReference>
<dbReference type="InterPro" id="IPR009081">
    <property type="entry name" value="PP-bd_ACP"/>
</dbReference>
<dbReference type="SMART" id="SM00825">
    <property type="entry name" value="PKS_KS"/>
    <property type="match status" value="1"/>
</dbReference>
<dbReference type="GO" id="GO:0005737">
    <property type="term" value="C:cytoplasm"/>
    <property type="evidence" value="ECO:0007669"/>
    <property type="project" value="TreeGrafter"/>
</dbReference>
<dbReference type="InterPro" id="IPR016039">
    <property type="entry name" value="Thiolase-like"/>
</dbReference>
<feature type="domain" description="Carrier" evidence="5">
    <location>
        <begin position="743"/>
        <end position="818"/>
    </location>
</feature>
<feature type="domain" description="Ketosynthase family 3 (KS3)" evidence="6">
    <location>
        <begin position="1"/>
        <end position="414"/>
    </location>
</feature>
<organism evidence="7 8">
    <name type="scientific">Taibaiella chishuiensis</name>
    <dbReference type="NCBI Taxonomy" id="1434707"/>
    <lineage>
        <taxon>Bacteria</taxon>
        <taxon>Pseudomonadati</taxon>
        <taxon>Bacteroidota</taxon>
        <taxon>Chitinophagia</taxon>
        <taxon>Chitinophagales</taxon>
        <taxon>Chitinophagaceae</taxon>
        <taxon>Taibaiella</taxon>
    </lineage>
</organism>
<dbReference type="CDD" id="cd19531">
    <property type="entry name" value="LCL_NRPS-like"/>
    <property type="match status" value="1"/>
</dbReference>
<evidence type="ECO:0000313" key="7">
    <source>
        <dbReference type="EMBL" id="PSK90432.1"/>
    </source>
</evidence>
<reference evidence="7 8" key="1">
    <citation type="submission" date="2018-03" db="EMBL/GenBank/DDBJ databases">
        <title>Genomic Encyclopedia of Type Strains, Phase III (KMG-III): the genomes of soil and plant-associated and newly described type strains.</title>
        <authorList>
            <person name="Whitman W."/>
        </authorList>
    </citation>
    <scope>NUCLEOTIDE SEQUENCE [LARGE SCALE GENOMIC DNA]</scope>
    <source>
        <strain evidence="7 8">CGMCC 1.12700</strain>
    </source>
</reference>
<dbReference type="EMBL" id="PYGD01000008">
    <property type="protein sequence ID" value="PSK90432.1"/>
    <property type="molecule type" value="Genomic_DNA"/>
</dbReference>
<dbReference type="Gene3D" id="1.10.1200.10">
    <property type="entry name" value="ACP-like"/>
    <property type="match status" value="1"/>
</dbReference>
<dbReference type="Pfam" id="PF00668">
    <property type="entry name" value="Condensation"/>
    <property type="match status" value="1"/>
</dbReference>
<dbReference type="Gene3D" id="3.30.559.10">
    <property type="entry name" value="Chloramphenicol acetyltransferase-like domain"/>
    <property type="match status" value="1"/>
</dbReference>
<dbReference type="InterPro" id="IPR014030">
    <property type="entry name" value="Ketoacyl_synth_N"/>
</dbReference>
<dbReference type="InterPro" id="IPR006162">
    <property type="entry name" value="Ppantetheine_attach_site"/>
</dbReference>
<dbReference type="Gene3D" id="3.30.70.3290">
    <property type="match status" value="1"/>
</dbReference>
<evidence type="ECO:0000256" key="3">
    <source>
        <dbReference type="ARBA" id="ARBA00022553"/>
    </source>
</evidence>
<evidence type="ECO:0000256" key="1">
    <source>
        <dbReference type="ARBA" id="ARBA00001957"/>
    </source>
</evidence>
<dbReference type="SUPFAM" id="SSF47336">
    <property type="entry name" value="ACP-like"/>
    <property type="match status" value="1"/>
</dbReference>
<keyword evidence="3" id="KW-0597">Phosphoprotein</keyword>
<dbReference type="InterPro" id="IPR018201">
    <property type="entry name" value="Ketoacyl_synth_AS"/>
</dbReference>
<dbReference type="GO" id="GO:0004315">
    <property type="term" value="F:3-oxoacyl-[acyl-carrier-protein] synthase activity"/>
    <property type="evidence" value="ECO:0007669"/>
    <property type="project" value="InterPro"/>
</dbReference>
<dbReference type="SMART" id="SM00823">
    <property type="entry name" value="PKS_PP"/>
    <property type="match status" value="1"/>
</dbReference>
<evidence type="ECO:0000259" key="6">
    <source>
        <dbReference type="PROSITE" id="PS52004"/>
    </source>
</evidence>
<dbReference type="Pfam" id="PF22621">
    <property type="entry name" value="CurL-like_PKS_C"/>
    <property type="match status" value="1"/>
</dbReference>
<dbReference type="GO" id="GO:0005886">
    <property type="term" value="C:plasma membrane"/>
    <property type="evidence" value="ECO:0007669"/>
    <property type="project" value="TreeGrafter"/>
</dbReference>
<dbReference type="Proteomes" id="UP000240572">
    <property type="component" value="Unassembled WGS sequence"/>
</dbReference>
<keyword evidence="2" id="KW-0596">Phosphopantetheine</keyword>
<dbReference type="Pfam" id="PF00550">
    <property type="entry name" value="PP-binding"/>
    <property type="match status" value="1"/>
</dbReference>
<comment type="cofactor">
    <cofactor evidence="1">
        <name>pantetheine 4'-phosphate</name>
        <dbReference type="ChEBI" id="CHEBI:47942"/>
    </cofactor>
</comment>
<dbReference type="PROSITE" id="PS50075">
    <property type="entry name" value="CARRIER"/>
    <property type="match status" value="1"/>
</dbReference>
<dbReference type="AlphaFoldDB" id="A0A2P8CZN7"/>
<dbReference type="PROSITE" id="PS00012">
    <property type="entry name" value="PHOSPHOPANTETHEINE"/>
    <property type="match status" value="1"/>
</dbReference>
<evidence type="ECO:0000256" key="4">
    <source>
        <dbReference type="ARBA" id="ARBA00022679"/>
    </source>
</evidence>
<comment type="caution">
    <text evidence="7">The sequence shown here is derived from an EMBL/GenBank/DDBJ whole genome shotgun (WGS) entry which is preliminary data.</text>
</comment>
<dbReference type="InterPro" id="IPR020841">
    <property type="entry name" value="PKS_Beta-ketoAc_synthase_dom"/>
</dbReference>
<evidence type="ECO:0000256" key="2">
    <source>
        <dbReference type="ARBA" id="ARBA00022450"/>
    </source>
</evidence>
<dbReference type="InterPro" id="IPR014031">
    <property type="entry name" value="Ketoacyl_synth_C"/>
</dbReference>
<dbReference type="Gene3D" id="3.30.559.30">
    <property type="entry name" value="Nonribosomal peptide synthetase, condensation domain"/>
    <property type="match status" value="1"/>
</dbReference>
<dbReference type="Pfam" id="PF00109">
    <property type="entry name" value="ketoacyl-synt"/>
    <property type="match status" value="1"/>
</dbReference>
<dbReference type="RefSeq" id="WP_106524306.1">
    <property type="nucleotide sequence ID" value="NZ_PYGD01000008.1"/>
</dbReference>
<keyword evidence="4" id="KW-0808">Transferase</keyword>
<accession>A0A2P8CZN7</accession>
<dbReference type="GO" id="GO:0031177">
    <property type="term" value="F:phosphopantetheine binding"/>
    <property type="evidence" value="ECO:0007669"/>
    <property type="project" value="InterPro"/>
</dbReference>